<protein>
    <recommendedName>
        <fullName evidence="2">Glycosyltransferase RgtA/B/C/D-like domain-containing protein</fullName>
    </recommendedName>
</protein>
<evidence type="ECO:0000256" key="1">
    <source>
        <dbReference type="SAM" id="Phobius"/>
    </source>
</evidence>
<evidence type="ECO:0000259" key="2">
    <source>
        <dbReference type="Pfam" id="PF13231"/>
    </source>
</evidence>
<feature type="transmembrane region" description="Helical" evidence="1">
    <location>
        <begin position="232"/>
        <end position="254"/>
    </location>
</feature>
<feature type="domain" description="Glycosyltransferase RgtA/B/C/D-like" evidence="2">
    <location>
        <begin position="108"/>
        <end position="247"/>
    </location>
</feature>
<accession>A0A0G0P5F4</accession>
<feature type="transmembrane region" description="Helical" evidence="1">
    <location>
        <begin position="164"/>
        <end position="180"/>
    </location>
</feature>
<feature type="transmembrane region" description="Helical" evidence="1">
    <location>
        <begin position="106"/>
        <end position="127"/>
    </location>
</feature>
<feature type="transmembrane region" description="Helical" evidence="1">
    <location>
        <begin position="77"/>
        <end position="94"/>
    </location>
</feature>
<keyword evidence="1" id="KW-0812">Transmembrane</keyword>
<reference evidence="3 4" key="1">
    <citation type="journal article" date="2015" name="Nature">
        <title>rRNA introns, odd ribosomes, and small enigmatic genomes across a large radiation of phyla.</title>
        <authorList>
            <person name="Brown C.T."/>
            <person name="Hug L.A."/>
            <person name="Thomas B.C."/>
            <person name="Sharon I."/>
            <person name="Castelle C.J."/>
            <person name="Singh A."/>
            <person name="Wilkins M.J."/>
            <person name="Williams K.H."/>
            <person name="Banfield J.F."/>
        </authorList>
    </citation>
    <scope>NUCLEOTIDE SEQUENCE [LARGE SCALE GENOMIC DNA]</scope>
</reference>
<feature type="transmembrane region" description="Helical" evidence="1">
    <location>
        <begin position="274"/>
        <end position="297"/>
    </location>
</feature>
<dbReference type="Pfam" id="PF13231">
    <property type="entry name" value="PMT_2"/>
    <property type="match status" value="1"/>
</dbReference>
<keyword evidence="1" id="KW-0472">Membrane</keyword>
<evidence type="ECO:0000313" key="4">
    <source>
        <dbReference type="Proteomes" id="UP000034932"/>
    </source>
</evidence>
<name>A0A0G0P5F4_9BACT</name>
<evidence type="ECO:0000313" key="3">
    <source>
        <dbReference type="EMBL" id="KKQ93359.1"/>
    </source>
</evidence>
<feature type="transmembrane region" description="Helical" evidence="1">
    <location>
        <begin position="139"/>
        <end position="158"/>
    </location>
</feature>
<dbReference type="STRING" id="1618573.UT19_C0013G0023"/>
<dbReference type="EMBL" id="LBVW01000013">
    <property type="protein sequence ID" value="KKQ93359.1"/>
    <property type="molecule type" value="Genomic_DNA"/>
</dbReference>
<dbReference type="AlphaFoldDB" id="A0A0G0P5F4"/>
<proteinExistence type="predicted"/>
<feature type="transmembrane region" description="Helical" evidence="1">
    <location>
        <begin position="368"/>
        <end position="388"/>
    </location>
</feature>
<sequence length="390" mass="44802">MLDKYLNPKYFFPSIFFLSLIVFLLHTAYTKTSIFADARYYYSITHSIISDKDLDFSNEYGHFGIQMPLGKSGAPTNFYPPGVSFFWIFGLWLTQAINVDPSGYGFFSQLGVALTSIFLGILGLIFLRRMLLKYFSKTVSLLTVVTLFSATNLLFYIAVEPINSHAVSFFVSTLFVYYFLNHQKDNYYYLSLGLIAGVAGLVRTQDLALLTLPLIKLVLFERSSLKKLTSNFLYLTAGTFLGFFPQLILWKYFYGTFWVSPYLDFGFDFLHPKIIYVLFNSQNGLFTITPIIAFAILGQFYFAGKNFYLSFLSLSYFILQLYLISSWNAYFQGGSFAIRMIITTYPLLSLGLASLIERLIQKFAIQKTLFLIIIFSIVNSFMVIRYLLTF</sequence>
<organism evidence="3 4">
    <name type="scientific">Candidatus Woesebacteria bacterium GW2011_GWB1_39_10b</name>
    <dbReference type="NCBI Taxonomy" id="1618573"/>
    <lineage>
        <taxon>Bacteria</taxon>
        <taxon>Candidatus Woeseibacteriota</taxon>
    </lineage>
</organism>
<gene>
    <name evidence="3" type="ORF">UT19_C0013G0023</name>
</gene>
<feature type="transmembrane region" description="Helical" evidence="1">
    <location>
        <begin position="309"/>
        <end position="330"/>
    </location>
</feature>
<comment type="caution">
    <text evidence="3">The sequence shown here is derived from an EMBL/GenBank/DDBJ whole genome shotgun (WGS) entry which is preliminary data.</text>
</comment>
<keyword evidence="1" id="KW-1133">Transmembrane helix</keyword>
<dbReference type="InterPro" id="IPR038731">
    <property type="entry name" value="RgtA/B/C-like"/>
</dbReference>
<feature type="transmembrane region" description="Helical" evidence="1">
    <location>
        <begin position="336"/>
        <end position="356"/>
    </location>
</feature>
<dbReference type="Proteomes" id="UP000034932">
    <property type="component" value="Unassembled WGS sequence"/>
</dbReference>
<feature type="transmembrane region" description="Helical" evidence="1">
    <location>
        <begin position="12"/>
        <end position="29"/>
    </location>
</feature>